<evidence type="ECO:0000313" key="1">
    <source>
        <dbReference type="EMBL" id="AST79587.1"/>
    </source>
</evidence>
<gene>
    <name evidence="1" type="ORF">CI104_11140</name>
</gene>
<keyword evidence="2" id="KW-1185">Reference proteome</keyword>
<organism evidence="1 2">
    <name type="scientific">Citrobacter farmeri</name>
    <dbReference type="NCBI Taxonomy" id="67824"/>
    <lineage>
        <taxon>Bacteria</taxon>
        <taxon>Pseudomonadati</taxon>
        <taxon>Pseudomonadota</taxon>
        <taxon>Gammaproteobacteria</taxon>
        <taxon>Enterobacterales</taxon>
        <taxon>Enterobacteriaceae</taxon>
        <taxon>Citrobacter</taxon>
    </lineage>
</organism>
<dbReference type="EMBL" id="CP022695">
    <property type="protein sequence ID" value="AST79587.1"/>
    <property type="molecule type" value="Genomic_DNA"/>
</dbReference>
<accession>A0ACA8D5L2</accession>
<reference evidence="1" key="1">
    <citation type="submission" date="2017-08" db="EMBL/GenBank/DDBJ databases">
        <title>Real-time genomic and epidemiological investigation of a multi-institutional outbreak of KPC-producing Enterobacteriaceae reveals complex transmission dynamics and informs management responses.</title>
        <authorList>
            <person name="Kwong J.C."/>
            <person name="Lane C."/>
            <person name="Romanes F."/>
            <person name="Goncalves da Silva A."/>
            <person name="Easton M."/>
            <person name="Cronin K."/>
            <person name="Waters M.J."/>
            <person name="Tomita T."/>
            <person name="Stevens K."/>
            <person name="Schultz M.B."/>
            <person name="Baines S.L."/>
            <person name="Sherry N.L."/>
            <person name="Carter G."/>
            <person name="Mu A."/>
            <person name="Sait M."/>
            <person name="Ballard S.A."/>
            <person name="Seemann T."/>
            <person name="Stinear T.P."/>
            <person name="Howden B.P."/>
        </authorList>
    </citation>
    <scope>NUCLEOTIDE SEQUENCE</scope>
    <source>
        <strain evidence="1">AUSMDU00008141</strain>
    </source>
</reference>
<evidence type="ECO:0000313" key="2">
    <source>
        <dbReference type="Proteomes" id="UP000215286"/>
    </source>
</evidence>
<protein>
    <submittedName>
        <fullName evidence="1">Uncharacterized protein</fullName>
    </submittedName>
</protein>
<proteinExistence type="predicted"/>
<sequence>MSLSRWATKGTVIRRECWVLNMSGNGSVIVMDSQRHPKTTLNVSISPWVATVLNKKEYIVLEFLLIGFNVKTISDIQRGNIKTISAQKMSIYRKLCIISDTTLYRDLLEQNAIVLSK</sequence>
<name>A0ACA8D5L2_9ENTR</name>
<dbReference type="Proteomes" id="UP000215286">
    <property type="component" value="Chromosome"/>
</dbReference>